<dbReference type="SUPFAM" id="SSF54427">
    <property type="entry name" value="NTF2-like"/>
    <property type="match status" value="1"/>
</dbReference>
<feature type="domain" description="SnoaL-like" evidence="1">
    <location>
        <begin position="20"/>
        <end position="69"/>
    </location>
</feature>
<dbReference type="Pfam" id="PF13577">
    <property type="entry name" value="SnoaL_4"/>
    <property type="match status" value="1"/>
</dbReference>
<dbReference type="AlphaFoldDB" id="A0A6P2CEP8"/>
<dbReference type="Proteomes" id="UP000471120">
    <property type="component" value="Unassembled WGS sequence"/>
</dbReference>
<comment type="caution">
    <text evidence="2">The sequence shown here is derived from an EMBL/GenBank/DDBJ whole genome shotgun (WGS) entry which is preliminary data.</text>
</comment>
<protein>
    <recommendedName>
        <fullName evidence="1">SnoaL-like domain-containing protein</fullName>
    </recommendedName>
</protein>
<evidence type="ECO:0000313" key="2">
    <source>
        <dbReference type="EMBL" id="TXG89388.1"/>
    </source>
</evidence>
<dbReference type="InterPro" id="IPR037401">
    <property type="entry name" value="SnoaL-like"/>
</dbReference>
<dbReference type="EMBL" id="QRCM01000001">
    <property type="protein sequence ID" value="TXG89388.1"/>
    <property type="molecule type" value="Genomic_DNA"/>
</dbReference>
<accession>A0A6P2CEP8</accession>
<organism evidence="2 3">
    <name type="scientific">Rhodococcus rhodnii</name>
    <dbReference type="NCBI Taxonomy" id="38312"/>
    <lineage>
        <taxon>Bacteria</taxon>
        <taxon>Bacillati</taxon>
        <taxon>Actinomycetota</taxon>
        <taxon>Actinomycetes</taxon>
        <taxon>Mycobacteriales</taxon>
        <taxon>Nocardiaceae</taxon>
        <taxon>Rhodococcus</taxon>
    </lineage>
</organism>
<evidence type="ECO:0000259" key="1">
    <source>
        <dbReference type="Pfam" id="PF13577"/>
    </source>
</evidence>
<proteinExistence type="predicted"/>
<sequence length="70" mass="7562">MSAETTGRTSLDATTQYTVVEAVKELEHRYLRACDAKDAKAFRSCFIDSGASIDFGPLGAFDVADAIVEE</sequence>
<dbReference type="InterPro" id="IPR032710">
    <property type="entry name" value="NTF2-like_dom_sf"/>
</dbReference>
<dbReference type="Gene3D" id="3.10.450.50">
    <property type="match status" value="1"/>
</dbReference>
<reference evidence="2 3" key="1">
    <citation type="submission" date="2018-07" db="EMBL/GenBank/DDBJ databases">
        <title>Genome sequence of Rhodococcus rhodnii ATCC 35071 from Rhodnius prolixus.</title>
        <authorList>
            <person name="Patel V."/>
            <person name="Vogel K.J."/>
        </authorList>
    </citation>
    <scope>NUCLEOTIDE SEQUENCE [LARGE SCALE GENOMIC DNA]</scope>
    <source>
        <strain evidence="2 3">ATCC 35071</strain>
    </source>
</reference>
<dbReference type="RefSeq" id="WP_010839568.1">
    <property type="nucleotide sequence ID" value="NZ_QRCM01000001.1"/>
</dbReference>
<gene>
    <name evidence="2" type="ORF">DW322_02960</name>
</gene>
<evidence type="ECO:0000313" key="3">
    <source>
        <dbReference type="Proteomes" id="UP000471120"/>
    </source>
</evidence>
<name>A0A6P2CEP8_9NOCA</name>